<protein>
    <submittedName>
        <fullName evidence="1">Uncharacterized protein</fullName>
    </submittedName>
</protein>
<sequence length="138" mass="16494">MPEDKLMEIVESFISDEKIRSQRNYETKAVGRDVPSLSTLKKIVGDVRPLFRKKEQKNLLTDFQLLMELREEIIRLGLEEDLSMTKFRKLSRSDKLPSAITILRRTNKSWEELMEEIGFDYRKIKIYKQRDNLSRKKN</sequence>
<gene>
    <name evidence="1" type="ORF">EGW70_10020</name>
</gene>
<dbReference type="EMBL" id="RKOR01000028">
    <property type="protein sequence ID" value="ROY48723.1"/>
    <property type="molecule type" value="Genomic_DNA"/>
</dbReference>
<comment type="caution">
    <text evidence="1">The sequence shown here is derived from an EMBL/GenBank/DDBJ whole genome shotgun (WGS) entry which is preliminary data.</text>
</comment>
<evidence type="ECO:0000313" key="2">
    <source>
        <dbReference type="Proteomes" id="UP000275941"/>
    </source>
</evidence>
<proteinExistence type="predicted"/>
<name>A0A3N3PCU3_ENTFL</name>
<reference evidence="1 2" key="1">
    <citation type="submission" date="2018-10" db="EMBL/GenBank/DDBJ databases">
        <title>Genotypes and phenotypes of Enterococci isolated from broiler chickens.</title>
        <authorList>
            <person name="Muhammad A.R."/>
            <person name="Diarra M.S."/>
        </authorList>
    </citation>
    <scope>NUCLEOTIDE SEQUENCE [LARGE SCALE GENOMIC DNA]</scope>
    <source>
        <strain evidence="1 2">P7 C A21</strain>
    </source>
</reference>
<dbReference type="OrthoDB" id="2179319at2"/>
<organism evidence="1 2">
    <name type="scientific">Enterococcus faecalis</name>
    <name type="common">Streptococcus faecalis</name>
    <dbReference type="NCBI Taxonomy" id="1351"/>
    <lineage>
        <taxon>Bacteria</taxon>
        <taxon>Bacillati</taxon>
        <taxon>Bacillota</taxon>
        <taxon>Bacilli</taxon>
        <taxon>Lactobacillales</taxon>
        <taxon>Enterococcaceae</taxon>
        <taxon>Enterococcus</taxon>
    </lineage>
</organism>
<evidence type="ECO:0000313" key="1">
    <source>
        <dbReference type="EMBL" id="ROY48723.1"/>
    </source>
</evidence>
<accession>A0A3N3PCU3</accession>
<dbReference type="AlphaFoldDB" id="A0A3N3PCU3"/>
<dbReference type="Proteomes" id="UP000275941">
    <property type="component" value="Unassembled WGS sequence"/>
</dbReference>